<keyword evidence="4" id="KW-0547">Nucleotide-binding</keyword>
<dbReference type="EMBL" id="JBHSDP010000029">
    <property type="protein sequence ID" value="MFC4332940.1"/>
    <property type="molecule type" value="Genomic_DNA"/>
</dbReference>
<feature type="domain" description="Histidine kinase/HSP90-like ATPase" evidence="3">
    <location>
        <begin position="42"/>
        <end position="149"/>
    </location>
</feature>
<gene>
    <name evidence="4" type="ORF">ACFPC0_35280</name>
</gene>
<keyword evidence="1" id="KW-0808">Transferase</keyword>
<dbReference type="InterPro" id="IPR050267">
    <property type="entry name" value="Anti-sigma-factor_SerPK"/>
</dbReference>
<dbReference type="RefSeq" id="WP_381744317.1">
    <property type="nucleotide sequence ID" value="NZ_JBHSDP010000029.1"/>
</dbReference>
<keyword evidence="5" id="KW-1185">Reference proteome</keyword>
<keyword evidence="1" id="KW-0418">Kinase</keyword>
<evidence type="ECO:0000259" key="3">
    <source>
        <dbReference type="Pfam" id="PF13581"/>
    </source>
</evidence>
<proteinExistence type="predicted"/>
<dbReference type="SUPFAM" id="SSF55874">
    <property type="entry name" value="ATPase domain of HSP90 chaperone/DNA topoisomerase II/histidine kinase"/>
    <property type="match status" value="1"/>
</dbReference>
<comment type="caution">
    <text evidence="4">The sequence shown here is derived from an EMBL/GenBank/DDBJ whole genome shotgun (WGS) entry which is preliminary data.</text>
</comment>
<evidence type="ECO:0000256" key="1">
    <source>
        <dbReference type="ARBA" id="ARBA00022527"/>
    </source>
</evidence>
<dbReference type="PANTHER" id="PTHR35526:SF3">
    <property type="entry name" value="ANTI-SIGMA-F FACTOR RSBW"/>
    <property type="match status" value="1"/>
</dbReference>
<dbReference type="Proteomes" id="UP001595824">
    <property type="component" value="Unassembled WGS sequence"/>
</dbReference>
<name>A0ABV8TQB3_9ACTN</name>
<dbReference type="CDD" id="cd16936">
    <property type="entry name" value="HATPase_RsbW-like"/>
    <property type="match status" value="1"/>
</dbReference>
<evidence type="ECO:0000256" key="2">
    <source>
        <dbReference type="SAM" id="MobiDB-lite"/>
    </source>
</evidence>
<dbReference type="GO" id="GO:0005524">
    <property type="term" value="F:ATP binding"/>
    <property type="evidence" value="ECO:0007669"/>
    <property type="project" value="UniProtKB-KW"/>
</dbReference>
<reference evidence="5" key="1">
    <citation type="journal article" date="2019" name="Int. J. Syst. Evol. Microbiol.">
        <title>The Global Catalogue of Microorganisms (GCM) 10K type strain sequencing project: providing services to taxonomists for standard genome sequencing and annotation.</title>
        <authorList>
            <consortium name="The Broad Institute Genomics Platform"/>
            <consortium name="The Broad Institute Genome Sequencing Center for Infectious Disease"/>
            <person name="Wu L."/>
            <person name="Ma J."/>
        </authorList>
    </citation>
    <scope>NUCLEOTIDE SEQUENCE [LARGE SCALE GENOMIC DNA]</scope>
    <source>
        <strain evidence="5">PCU 347</strain>
    </source>
</reference>
<keyword evidence="1" id="KW-0723">Serine/threonine-protein kinase</keyword>
<sequence>MAIPLRQKASDEPDRYGSTPTALRWDVRWDSGAISAAEARAAVGRFLDRVRVTGRTPVPDRVAQDAQLVVSELITNAVRHAPGPCGLHLEAEPDSGLVRISVWDTSPQPPRPRPPDGRRVGGHGLEIVEALSHSLTVTDRETGKEITAQLLLPAPSREQ</sequence>
<keyword evidence="4" id="KW-0067">ATP-binding</keyword>
<protein>
    <submittedName>
        <fullName evidence="4">ATP-binding protein</fullName>
    </submittedName>
</protein>
<dbReference type="Gene3D" id="3.30.565.10">
    <property type="entry name" value="Histidine kinase-like ATPase, C-terminal domain"/>
    <property type="match status" value="1"/>
</dbReference>
<feature type="region of interest" description="Disordered" evidence="2">
    <location>
        <begin position="1"/>
        <end position="20"/>
    </location>
</feature>
<dbReference type="PANTHER" id="PTHR35526">
    <property type="entry name" value="ANTI-SIGMA-F FACTOR RSBW-RELATED"/>
    <property type="match status" value="1"/>
</dbReference>
<dbReference type="InterPro" id="IPR003594">
    <property type="entry name" value="HATPase_dom"/>
</dbReference>
<evidence type="ECO:0000313" key="5">
    <source>
        <dbReference type="Proteomes" id="UP001595824"/>
    </source>
</evidence>
<dbReference type="InterPro" id="IPR036890">
    <property type="entry name" value="HATPase_C_sf"/>
</dbReference>
<dbReference type="Pfam" id="PF13581">
    <property type="entry name" value="HATPase_c_2"/>
    <property type="match status" value="1"/>
</dbReference>
<organism evidence="4 5">
    <name type="scientific">Streptomyces andamanensis</name>
    <dbReference type="NCBI Taxonomy" id="1565035"/>
    <lineage>
        <taxon>Bacteria</taxon>
        <taxon>Bacillati</taxon>
        <taxon>Actinomycetota</taxon>
        <taxon>Actinomycetes</taxon>
        <taxon>Kitasatosporales</taxon>
        <taxon>Streptomycetaceae</taxon>
        <taxon>Streptomyces</taxon>
    </lineage>
</organism>
<evidence type="ECO:0000313" key="4">
    <source>
        <dbReference type="EMBL" id="MFC4332940.1"/>
    </source>
</evidence>
<accession>A0ABV8TQB3</accession>